<dbReference type="EMBL" id="MZNU01000083">
    <property type="protein sequence ID" value="OWP05016.1"/>
    <property type="molecule type" value="Genomic_DNA"/>
</dbReference>
<sequence>MAATRNSVEIKKVTASSRSLIRRIRFNRPPLCFGVTRYVIDGEYDEQVFRRWVTPNIIKAPSNRFTVEGDATAKADHLRHPVIPERVLRPGKRCLAQLSLLVTSSTVSPIMRMLLGEDGKEVFPGLENQIAYRDAKLLRVTLRHQATLPSEHFYDSILRTIAHNQQPFPIRFNRPFAASGKKGAFRLGFNIACPQLMEVERMMTLAIDEKFTGHQKERKLAGSSPARAKKEFRPALTALNGLSGELASKLRNHFDIWLGSGASGKEMAVGLEVVYQWSALPPVTASHEKPSIDAIKESGQKRVEKRFMFTKEAGDRMDKVRDEDFWKSVGEKYRQDLNVKLTS</sequence>
<reference evidence="1 2" key="1">
    <citation type="submission" date="2017-04" db="EMBL/GenBank/DDBJ databases">
        <title>Draft genome sequence of Marssonina coronaria NL1: causal agent of apple blotch.</title>
        <authorList>
            <person name="Cheng Q."/>
        </authorList>
    </citation>
    <scope>NUCLEOTIDE SEQUENCE [LARGE SCALE GENOMIC DNA]</scope>
    <source>
        <strain evidence="1 2">NL1</strain>
    </source>
</reference>
<dbReference type="InParanoid" id="A0A218ZCY4"/>
<keyword evidence="2" id="KW-1185">Reference proteome</keyword>
<gene>
    <name evidence="1" type="ORF">B2J93_586</name>
</gene>
<organism evidence="1 2">
    <name type="scientific">Diplocarpon coronariae</name>
    <dbReference type="NCBI Taxonomy" id="2795749"/>
    <lineage>
        <taxon>Eukaryota</taxon>
        <taxon>Fungi</taxon>
        <taxon>Dikarya</taxon>
        <taxon>Ascomycota</taxon>
        <taxon>Pezizomycotina</taxon>
        <taxon>Leotiomycetes</taxon>
        <taxon>Helotiales</taxon>
        <taxon>Drepanopezizaceae</taxon>
        <taxon>Diplocarpon</taxon>
    </lineage>
</organism>
<protein>
    <submittedName>
        <fullName evidence="1">Uncharacterized protein</fullName>
    </submittedName>
</protein>
<dbReference type="AlphaFoldDB" id="A0A218ZCY4"/>
<name>A0A218ZCY4_9HELO</name>
<comment type="caution">
    <text evidence="1">The sequence shown here is derived from an EMBL/GenBank/DDBJ whole genome shotgun (WGS) entry which is preliminary data.</text>
</comment>
<evidence type="ECO:0000313" key="2">
    <source>
        <dbReference type="Proteomes" id="UP000242519"/>
    </source>
</evidence>
<evidence type="ECO:0000313" key="1">
    <source>
        <dbReference type="EMBL" id="OWP05016.1"/>
    </source>
</evidence>
<dbReference type="Proteomes" id="UP000242519">
    <property type="component" value="Unassembled WGS sequence"/>
</dbReference>
<proteinExistence type="predicted"/>
<accession>A0A218ZCY4</accession>